<reference evidence="4 6" key="2">
    <citation type="submission" date="2016-10" db="EMBL/GenBank/DDBJ databases">
        <authorList>
            <person name="Varghese N."/>
            <person name="Submissions S."/>
        </authorList>
    </citation>
    <scope>NUCLEOTIDE SEQUENCE [LARGE SCALE GENOMIC DNA]</scope>
    <source>
        <strain evidence="4 6">DSM 6083</strain>
    </source>
</reference>
<evidence type="ECO:0000313" key="4">
    <source>
        <dbReference type="EMBL" id="SDM68063.1"/>
    </source>
</evidence>
<dbReference type="EMBL" id="FNHO01000007">
    <property type="protein sequence ID" value="SDM68063.1"/>
    <property type="molecule type" value="Genomic_DNA"/>
</dbReference>
<protein>
    <submittedName>
        <fullName evidence="3 4">Pilus assembly protein PilX</fullName>
    </submittedName>
</protein>
<accession>A0A8D3XZD1</accession>
<dbReference type="Proteomes" id="UP000031271">
    <property type="component" value="Chromosome"/>
</dbReference>
<dbReference type="KEGG" id="pbm:CL52_04135"/>
<name>A0A8D3XZD1_9GAMM</name>
<dbReference type="InterPro" id="IPR025746">
    <property type="entry name" value="PilX_N_dom"/>
</dbReference>
<dbReference type="RefSeq" id="WP_043218683.1">
    <property type="nucleotide sequence ID" value="NZ_CP007511.1"/>
</dbReference>
<evidence type="ECO:0000313" key="5">
    <source>
        <dbReference type="Proteomes" id="UP000031271"/>
    </source>
</evidence>
<dbReference type="Pfam" id="PF14341">
    <property type="entry name" value="PilX_N"/>
    <property type="match status" value="1"/>
</dbReference>
<organism evidence="3 5">
    <name type="scientific">Stutzerimonas balearica DSM 6083</name>
    <dbReference type="NCBI Taxonomy" id="1123016"/>
    <lineage>
        <taxon>Bacteria</taxon>
        <taxon>Pseudomonadati</taxon>
        <taxon>Pseudomonadota</taxon>
        <taxon>Gammaproteobacteria</taxon>
        <taxon>Pseudomonadales</taxon>
        <taxon>Pseudomonadaceae</taxon>
        <taxon>Stutzerimonas</taxon>
    </lineage>
</organism>
<dbReference type="AlphaFoldDB" id="A0A8D3XZD1"/>
<dbReference type="InterPro" id="IPR025205">
    <property type="entry name" value="PilX/PilW_C"/>
</dbReference>
<dbReference type="EMBL" id="CP007511">
    <property type="protein sequence ID" value="AJE14262.1"/>
    <property type="molecule type" value="Genomic_DNA"/>
</dbReference>
<gene>
    <name evidence="3" type="ORF">CL52_04135</name>
    <name evidence="4" type="ORF">SAMN05660875_107134</name>
</gene>
<evidence type="ECO:0000313" key="6">
    <source>
        <dbReference type="Proteomes" id="UP000182276"/>
    </source>
</evidence>
<reference evidence="5" key="1">
    <citation type="submission" date="2014-03" db="EMBL/GenBank/DDBJ databases">
        <title>Complete genome of Pseudomonas balearica DSM 6083T, a sewage water isolate from an enrichment with 2-methylnaphthalene.</title>
        <authorList>
            <person name="Salva-Serra F."/>
            <person name="Jaen-Luchoro D."/>
            <person name="Busquets A."/>
            <person name="Pena A."/>
            <person name="Gomila M."/>
            <person name="Bosch R."/>
            <person name="Nogales B."/>
            <person name="Garcia-Valdes E."/>
            <person name="Lalucat J."/>
            <person name="Bennasar A."/>
        </authorList>
    </citation>
    <scope>NUCLEOTIDE SEQUENCE [LARGE SCALE GENOMIC DNA]</scope>
    <source>
        <strain evidence="5">DSM 6083</strain>
    </source>
</reference>
<evidence type="ECO:0000259" key="1">
    <source>
        <dbReference type="Pfam" id="PF13681"/>
    </source>
</evidence>
<keyword evidence="6" id="KW-1185">Reference proteome</keyword>
<evidence type="ECO:0000259" key="2">
    <source>
        <dbReference type="Pfam" id="PF14341"/>
    </source>
</evidence>
<dbReference type="Pfam" id="PF13681">
    <property type="entry name" value="PilX"/>
    <property type="match status" value="1"/>
</dbReference>
<proteinExistence type="predicted"/>
<sequence>MRNKAQSGSALIISLIFLLVLTMIGVASIQDSTLQERMAGNERDRNIAFQAAEAALRAGENHLRQAGVLFSASGTNGLISPDYTGIRPVETNYPWSERSQQVSDSFAGVRSAPRYTIEWLTTQTFMPSDEGEVPIVNSYRVTARAVGGGGDAVVVLQSTVSR</sequence>
<reference evidence="3 5" key="3">
    <citation type="journal article" name="Genome Announc.">
        <title>Complete Genome Sequence of Pseudomonas balearica DSM 6083T.</title>
        <authorList>
            <person name="Bennasar-Figueras A."/>
            <person name="Salva-Serra F."/>
            <person name="Jaen-Luchoro D."/>
            <person name="Segui C."/>
            <person name="Aliaga F."/>
            <person name="Busquets A."/>
            <person name="Gomila M."/>
            <person name="Moore E.R."/>
            <person name="Lalucat J."/>
        </authorList>
    </citation>
    <scope>NUCLEOTIDE SEQUENCE [LARGE SCALE GENOMIC DNA]</scope>
    <source>
        <strain evidence="5">DSM 6083</strain>
        <strain evidence="3">DSM6083</strain>
    </source>
</reference>
<feature type="domain" description="Type 4 fimbrial biogenesis protein PilX N-terminal" evidence="2">
    <location>
        <begin position="7"/>
        <end position="57"/>
    </location>
</feature>
<evidence type="ECO:0000313" key="3">
    <source>
        <dbReference type="EMBL" id="AJE14262.1"/>
    </source>
</evidence>
<feature type="domain" description="PilX/PilW C-terminal" evidence="1">
    <location>
        <begin position="91"/>
        <end position="161"/>
    </location>
</feature>
<dbReference type="GeneID" id="77259104"/>
<dbReference type="Proteomes" id="UP000182276">
    <property type="component" value="Unassembled WGS sequence"/>
</dbReference>